<proteinExistence type="predicted"/>
<dbReference type="InterPro" id="IPR052922">
    <property type="entry name" value="Cytidylate_Kinase-2"/>
</dbReference>
<dbReference type="SUPFAM" id="SSF52540">
    <property type="entry name" value="P-loop containing nucleoside triphosphate hydrolases"/>
    <property type="match status" value="1"/>
</dbReference>
<dbReference type="InterPro" id="IPR027417">
    <property type="entry name" value="P-loop_NTPase"/>
</dbReference>
<dbReference type="Proteomes" id="UP000266552">
    <property type="component" value="Chromosome"/>
</dbReference>
<organism evidence="1 2">
    <name type="scientific">Paenibacillus lautus</name>
    <name type="common">Bacillus lautus</name>
    <dbReference type="NCBI Taxonomy" id="1401"/>
    <lineage>
        <taxon>Bacteria</taxon>
        <taxon>Bacillati</taxon>
        <taxon>Bacillota</taxon>
        <taxon>Bacilli</taxon>
        <taxon>Bacillales</taxon>
        <taxon>Paenibacillaceae</taxon>
        <taxon>Paenibacillus</taxon>
    </lineage>
</organism>
<reference evidence="1 2" key="1">
    <citation type="submission" date="2018-09" db="EMBL/GenBank/DDBJ databases">
        <title>Genome Sequence of Paenibacillus lautus Strain E7593-69, Azo Dye-Degrading Bacteria, Isolated from Commercial Tattoo Inks.</title>
        <authorList>
            <person name="Nho S.W."/>
            <person name="Kim S.-J."/>
            <person name="Kweon O."/>
            <person name="Cerniglia C.E."/>
        </authorList>
    </citation>
    <scope>NUCLEOTIDE SEQUENCE [LARGE SCALE GENOMIC DNA]</scope>
    <source>
        <strain evidence="1 2">E7593-69</strain>
    </source>
</reference>
<dbReference type="Gene3D" id="3.40.50.300">
    <property type="entry name" value="P-loop containing nucleotide triphosphate hydrolases"/>
    <property type="match status" value="1"/>
</dbReference>
<gene>
    <name evidence="1" type="ORF">D5F53_31595</name>
</gene>
<dbReference type="EMBL" id="CP032412">
    <property type="protein sequence ID" value="AYB47573.1"/>
    <property type="molecule type" value="Genomic_DNA"/>
</dbReference>
<dbReference type="RefSeq" id="WP_119850986.1">
    <property type="nucleotide sequence ID" value="NZ_CP032412.1"/>
</dbReference>
<evidence type="ECO:0000313" key="1">
    <source>
        <dbReference type="EMBL" id="AYB47573.1"/>
    </source>
</evidence>
<protein>
    <submittedName>
        <fullName evidence="1">DNA topology modulation protein FlaR</fullName>
    </submittedName>
</protein>
<dbReference type="PANTHER" id="PTHR37816:SF2">
    <property type="entry name" value="DNA TOPOLOGY MODULATION PROTEIN FLAR-RELATED PROTEIN"/>
    <property type="match status" value="1"/>
</dbReference>
<sequence length="184" mass="21627">MDTKIPNRIHIIGSVGSGKTTLARKLSAQFNLPYYELDNVVWERAQPDDIRRSEADRDALLLSIVNTNGWIIEGAHLKWVSPSFRHADLIVFLNPSYSTITYRIITRFIKQRLRLEQAHYTPTWDMFKKMFDWSASYQREGRYQIQDTLADYPCKVVVVRSHEQLMQELKQRMPSIEHQKRTSG</sequence>
<keyword evidence="2" id="KW-1185">Reference proteome</keyword>
<dbReference type="PANTHER" id="PTHR37816">
    <property type="entry name" value="YALI0E33011P"/>
    <property type="match status" value="1"/>
</dbReference>
<dbReference type="KEGG" id="plw:D5F53_31595"/>
<name>A0A385TVS4_PAELA</name>
<accession>A0A385TVS4</accession>
<dbReference type="AlphaFoldDB" id="A0A385TVS4"/>
<evidence type="ECO:0000313" key="2">
    <source>
        <dbReference type="Proteomes" id="UP000266552"/>
    </source>
</evidence>